<evidence type="ECO:0000313" key="10">
    <source>
        <dbReference type="EMBL" id="MBN9669980.1"/>
    </source>
</evidence>
<keyword evidence="7" id="KW-0143">Chaperone</keyword>
<accession>A0A939EB85</accession>
<dbReference type="PANTHER" id="PTHR38035">
    <property type="entry name" value="UPF0070 PROTEIN YFGM"/>
    <property type="match status" value="1"/>
</dbReference>
<evidence type="ECO:0000256" key="7">
    <source>
        <dbReference type="ARBA" id="ARBA00023186"/>
    </source>
</evidence>
<protein>
    <submittedName>
        <fullName evidence="10">Tetratricopeptide repeat protein</fullName>
    </submittedName>
</protein>
<evidence type="ECO:0000256" key="5">
    <source>
        <dbReference type="ARBA" id="ARBA00022989"/>
    </source>
</evidence>
<organism evidence="10 11">
    <name type="scientific">Roseibium aggregatum</name>
    <dbReference type="NCBI Taxonomy" id="187304"/>
    <lineage>
        <taxon>Bacteria</taxon>
        <taxon>Pseudomonadati</taxon>
        <taxon>Pseudomonadota</taxon>
        <taxon>Alphaproteobacteria</taxon>
        <taxon>Hyphomicrobiales</taxon>
        <taxon>Stappiaceae</taxon>
        <taxon>Roseibium</taxon>
    </lineage>
</organism>
<comment type="caution">
    <text evidence="10">The sequence shown here is derived from an EMBL/GenBank/DDBJ whole genome shotgun (WGS) entry which is preliminary data.</text>
</comment>
<dbReference type="Proteomes" id="UP000664096">
    <property type="component" value="Unassembled WGS sequence"/>
</dbReference>
<evidence type="ECO:0000313" key="11">
    <source>
        <dbReference type="Proteomes" id="UP000664096"/>
    </source>
</evidence>
<reference evidence="10" key="1">
    <citation type="submission" date="2020-12" db="EMBL/GenBank/DDBJ databases">
        <title>Oil enriched cultivation method for isolating marine PHA-producing bacteria.</title>
        <authorList>
            <person name="Zheng W."/>
            <person name="Yu S."/>
            <person name="Huang Y."/>
        </authorList>
    </citation>
    <scope>NUCLEOTIDE SEQUENCE</scope>
    <source>
        <strain evidence="10">SY-2-12</strain>
    </source>
</reference>
<dbReference type="InterPro" id="IPR018704">
    <property type="entry name" value="SecYEG/CpoB_TPR"/>
</dbReference>
<keyword evidence="5 8" id="KW-1133">Transmembrane helix</keyword>
<dbReference type="AlphaFoldDB" id="A0A939EB85"/>
<evidence type="ECO:0000259" key="9">
    <source>
        <dbReference type="Pfam" id="PF09976"/>
    </source>
</evidence>
<keyword evidence="4 8" id="KW-0812">Transmembrane</keyword>
<dbReference type="RefSeq" id="WP_207139505.1">
    <property type="nucleotide sequence ID" value="NZ_JAEKJZ010000001.1"/>
</dbReference>
<feature type="transmembrane region" description="Helical" evidence="8">
    <location>
        <begin position="24"/>
        <end position="48"/>
    </location>
</feature>
<gene>
    <name evidence="10" type="ORF">JF539_06495</name>
</gene>
<dbReference type="InterPro" id="IPR026039">
    <property type="entry name" value="YfgM"/>
</dbReference>
<comment type="subcellular location">
    <subcellularLocation>
        <location evidence="2">Cell membrane</location>
    </subcellularLocation>
    <subcellularLocation>
        <location evidence="1">Membrane</location>
        <topology evidence="1">Single-pass membrane protein</topology>
    </subcellularLocation>
</comment>
<evidence type="ECO:0000256" key="6">
    <source>
        <dbReference type="ARBA" id="ARBA00023136"/>
    </source>
</evidence>
<keyword evidence="3" id="KW-1003">Cell membrane</keyword>
<keyword evidence="6 8" id="KW-0472">Membrane</keyword>
<evidence type="ECO:0000256" key="2">
    <source>
        <dbReference type="ARBA" id="ARBA00004236"/>
    </source>
</evidence>
<dbReference type="GO" id="GO:0005886">
    <property type="term" value="C:plasma membrane"/>
    <property type="evidence" value="ECO:0007669"/>
    <property type="project" value="UniProtKB-SubCell"/>
</dbReference>
<evidence type="ECO:0000256" key="8">
    <source>
        <dbReference type="SAM" id="Phobius"/>
    </source>
</evidence>
<evidence type="ECO:0000256" key="3">
    <source>
        <dbReference type="ARBA" id="ARBA00022475"/>
    </source>
</evidence>
<dbReference type="Pfam" id="PF09976">
    <property type="entry name" value="TPR_21"/>
    <property type="match status" value="1"/>
</dbReference>
<dbReference type="EMBL" id="JAEKJZ010000001">
    <property type="protein sequence ID" value="MBN9669980.1"/>
    <property type="molecule type" value="Genomic_DNA"/>
</dbReference>
<dbReference type="GO" id="GO:0044877">
    <property type="term" value="F:protein-containing complex binding"/>
    <property type="evidence" value="ECO:0007669"/>
    <property type="project" value="InterPro"/>
</dbReference>
<feature type="domain" description="Ancillary SecYEG translocon subunit/Cell division coordinator CpoB TPR" evidence="9">
    <location>
        <begin position="19"/>
        <end position="184"/>
    </location>
</feature>
<dbReference type="PANTHER" id="PTHR38035:SF1">
    <property type="entry name" value="ANCILLARY SECYEG TRANSLOCON SUBUNIT"/>
    <property type="match status" value="1"/>
</dbReference>
<proteinExistence type="predicted"/>
<name>A0A939EB85_9HYPH</name>
<evidence type="ECO:0000256" key="4">
    <source>
        <dbReference type="ARBA" id="ARBA00022692"/>
    </source>
</evidence>
<evidence type="ECO:0000256" key="1">
    <source>
        <dbReference type="ARBA" id="ARBA00004167"/>
    </source>
</evidence>
<sequence>MSDIFREVDEDIRQEKYRRLWDRFGLWIIGVAVLIVVVTGGYRGWLYWQDAQSQKAGDTFFEAVKLSDAENFEEAAALYGELEEALGGYPALARFRRAADLANAGQTAEALAQFDALSKDTGLRPALREVAALRAGYLAVDTEDYTAVADRLEPLTGDTGSFRSGAREILALSAWKNGDIDAARAWISALEDDPATPREVSTRIGLLADVIRAQNGNADAESQGNNQ</sequence>